<protein>
    <submittedName>
        <fullName evidence="6">No apical meristem (NAM) protein</fullName>
    </submittedName>
</protein>
<reference evidence="6 7" key="1">
    <citation type="submission" date="2013-09" db="EMBL/GenBank/DDBJ databases">
        <title>Corchorus capsularis genome sequencing.</title>
        <authorList>
            <person name="Alam M."/>
            <person name="Haque M.S."/>
            <person name="Islam M.S."/>
            <person name="Emdad E.M."/>
            <person name="Islam M.M."/>
            <person name="Ahmed B."/>
            <person name="Halim A."/>
            <person name="Hossen Q.M.M."/>
            <person name="Hossain M.Z."/>
            <person name="Ahmed R."/>
            <person name="Khan M.M."/>
            <person name="Islam R."/>
            <person name="Rashid M.M."/>
            <person name="Khan S.A."/>
            <person name="Rahman M.S."/>
            <person name="Alam M."/>
        </authorList>
    </citation>
    <scope>NUCLEOTIDE SEQUENCE [LARGE SCALE GENOMIC DNA]</scope>
    <source>
        <strain evidence="7">cv. CVL-1</strain>
        <tissue evidence="6">Whole seedling</tissue>
    </source>
</reference>
<dbReference type="GO" id="GO:0003677">
    <property type="term" value="F:DNA binding"/>
    <property type="evidence" value="ECO:0007669"/>
    <property type="project" value="UniProtKB-KW"/>
</dbReference>
<keyword evidence="4" id="KW-0539">Nucleus</keyword>
<keyword evidence="2" id="KW-0238">DNA-binding</keyword>
<evidence type="ECO:0000256" key="3">
    <source>
        <dbReference type="ARBA" id="ARBA00023163"/>
    </source>
</evidence>
<sequence length="140" mass="15625">MRCLQEVEPVLNSNGDGIGFKRTLEFFDGYPTNADSTKIGWCIQEYSTAQDGRDDWLLCQISTAEAEGMNNPVPEAELHSIPYLNKKPMDTLGMYFYPTDQELVLSYLASKNNPSQVETPNVNLIPEAAVYQLTPDQLSG</sequence>
<dbReference type="SUPFAM" id="SSF101941">
    <property type="entry name" value="NAC domain"/>
    <property type="match status" value="2"/>
</dbReference>
<organism evidence="6 7">
    <name type="scientific">Corchorus capsularis</name>
    <name type="common">Jute</name>
    <dbReference type="NCBI Taxonomy" id="210143"/>
    <lineage>
        <taxon>Eukaryota</taxon>
        <taxon>Viridiplantae</taxon>
        <taxon>Streptophyta</taxon>
        <taxon>Embryophyta</taxon>
        <taxon>Tracheophyta</taxon>
        <taxon>Spermatophyta</taxon>
        <taxon>Magnoliopsida</taxon>
        <taxon>eudicotyledons</taxon>
        <taxon>Gunneridae</taxon>
        <taxon>Pentapetalae</taxon>
        <taxon>rosids</taxon>
        <taxon>malvids</taxon>
        <taxon>Malvales</taxon>
        <taxon>Malvaceae</taxon>
        <taxon>Grewioideae</taxon>
        <taxon>Apeibeae</taxon>
        <taxon>Corchorus</taxon>
    </lineage>
</organism>
<keyword evidence="1" id="KW-0805">Transcription regulation</keyword>
<keyword evidence="7" id="KW-1185">Reference proteome</keyword>
<dbReference type="Proteomes" id="UP000188268">
    <property type="component" value="Unassembled WGS sequence"/>
</dbReference>
<evidence type="ECO:0000256" key="2">
    <source>
        <dbReference type="ARBA" id="ARBA00023125"/>
    </source>
</evidence>
<evidence type="ECO:0000313" key="6">
    <source>
        <dbReference type="EMBL" id="OMO63148.1"/>
    </source>
</evidence>
<dbReference type="PROSITE" id="PS51005">
    <property type="entry name" value="NAC"/>
    <property type="match status" value="2"/>
</dbReference>
<dbReference type="Pfam" id="PF02365">
    <property type="entry name" value="NAM"/>
    <property type="match status" value="1"/>
</dbReference>
<dbReference type="InterPro" id="IPR036093">
    <property type="entry name" value="NAC_dom_sf"/>
</dbReference>
<name>A0A1R3GYE2_COCAP</name>
<evidence type="ECO:0000259" key="5">
    <source>
        <dbReference type="PROSITE" id="PS51005"/>
    </source>
</evidence>
<dbReference type="PANTHER" id="PTHR31719">
    <property type="entry name" value="NAC TRANSCRIPTION FACTOR 56"/>
    <property type="match status" value="1"/>
</dbReference>
<comment type="caution">
    <text evidence="6">The sequence shown here is derived from an EMBL/GenBank/DDBJ whole genome shotgun (WGS) entry which is preliminary data.</text>
</comment>
<dbReference type="PANTHER" id="PTHR31719:SF43">
    <property type="entry name" value="NAC TRANSCRIPTION FACTOR 56"/>
    <property type="match status" value="1"/>
</dbReference>
<evidence type="ECO:0000256" key="4">
    <source>
        <dbReference type="ARBA" id="ARBA00023242"/>
    </source>
</evidence>
<dbReference type="Gramene" id="OMO63148">
    <property type="protein sequence ID" value="OMO63148"/>
    <property type="gene ID" value="CCACVL1_22457"/>
</dbReference>
<accession>A0A1R3GYE2</accession>
<dbReference type="AlphaFoldDB" id="A0A1R3GYE2"/>
<dbReference type="Gene3D" id="2.170.150.80">
    <property type="entry name" value="NAC domain"/>
    <property type="match status" value="1"/>
</dbReference>
<feature type="domain" description="NAC" evidence="5">
    <location>
        <begin position="1"/>
        <end position="64"/>
    </location>
</feature>
<evidence type="ECO:0000256" key="1">
    <source>
        <dbReference type="ARBA" id="ARBA00023015"/>
    </source>
</evidence>
<dbReference type="EMBL" id="AWWV01012999">
    <property type="protein sequence ID" value="OMO63148.1"/>
    <property type="molecule type" value="Genomic_DNA"/>
</dbReference>
<proteinExistence type="predicted"/>
<feature type="domain" description="NAC" evidence="5">
    <location>
        <begin position="90"/>
        <end position="140"/>
    </location>
</feature>
<keyword evidence="3" id="KW-0804">Transcription</keyword>
<dbReference type="GO" id="GO:0006355">
    <property type="term" value="P:regulation of DNA-templated transcription"/>
    <property type="evidence" value="ECO:0007669"/>
    <property type="project" value="InterPro"/>
</dbReference>
<dbReference type="InterPro" id="IPR003441">
    <property type="entry name" value="NAC-dom"/>
</dbReference>
<gene>
    <name evidence="6" type="ORF">CCACVL1_22457</name>
</gene>
<evidence type="ECO:0000313" key="7">
    <source>
        <dbReference type="Proteomes" id="UP000188268"/>
    </source>
</evidence>